<sequence length="1043" mass="114185">MKSLGKLRKFALPKNDASKEKRDAQLSAHVDELAQASQDMQEMRNCYDSLLSAAAATTNSAYGKVLLMMGKVQFDLQKLVDSYRSHIIQTITNPSESLLNELRTVEEMKRQCDEKRNVYEYMKAQQREKGRSKSGKGESLQQLTAAHDEFNDEATLCVFRLKSLKQGQSRSLLTQAARHHAAQLNFFRKGLKSLEAVEQHLRVVAERQHIDYQFSGLEDDDVEDGEDDGENGYDASEGGELSFDYRQNKRGIEVVSATRNSMELDQADLSFPQASTVETVEVLPSSVRATLLGWDGSYVGKKRREVWRVGPLCIFWTVGRQEKNHGDLQGFSREPRAGSYSAPIIAEKSDPSERIRTQSSTRKLHTYVLPIPVGAKSSTPSRTSNSVPRTRPTSLHGGTRNLWHSSPLEPKKHEKDSGDDHMSGSTISEAQSVLKRATVKRLAFSGPLTGKPWSTKPVLSSSGPIAPAELPQLVSGLLSRVPIPQPSSSPKISPSASPPLVSSPRINELHELPRPPVSLATKPARFPGLVGHSAPLISRNELSATSKTSSMASNAASPLPTPPVPRSYSIPSSSQRATALHVTKVLESSQNPDKAEEVGSPPLTPISLSNSKPTSTISEVASQSGQIRGSAFHHLVLGEMRTHPSREVTVSCISSNEEFCFYWSRNYQSSKDVSFFQKKARVIDFELGLCLWKLIMVQCGHTSRTSCTAILIACKWLIAEAEPLLQLEVEALAQRPLSGYKPHFISLLRSGAVVTPRFPRSLLEAPKPKRHPLHQPLPSLCPCVPPLTSSPKSLSITFSLPDGASSISATKVVDVDLSLAVKKKAMEISPVLKGTSIFLVGMNSTIKTNVGKLLADALRYYHFDSDSLVEEACGGESVAKSLKEQDEKGFRDSEVILLDFYPVACVSAYLCTGLGTGIVKLTEVLKQLSSMGRLVVCAGDEMVAKNMIEEGVQIPVTELSTAESYSETGDNQVFAQLAVVYEEMKGGYATADASVSLQTEVASQLGYDDLDAVTTEDMAMEVLKEIQRLTRLKKMMEEAARPF</sequence>
<dbReference type="InterPro" id="IPR004148">
    <property type="entry name" value="BAR_dom"/>
</dbReference>
<evidence type="ECO:0000256" key="1">
    <source>
        <dbReference type="SAM" id="MobiDB-lite"/>
    </source>
</evidence>
<gene>
    <name evidence="3" type="primary">VvCHDh000569_0</name>
    <name evidence="3" type="ORF">CK203_067591</name>
</gene>
<dbReference type="InterPro" id="IPR037488">
    <property type="entry name" value="At2g33490-like"/>
</dbReference>
<proteinExistence type="predicted"/>
<dbReference type="Gene3D" id="1.20.1270.60">
    <property type="entry name" value="Arfaptin homology (AH) domain/BAR domain"/>
    <property type="match status" value="1"/>
</dbReference>
<dbReference type="Gene3D" id="3.40.50.300">
    <property type="entry name" value="P-loop containing nucleotide triphosphate hydrolases"/>
    <property type="match status" value="1"/>
</dbReference>
<feature type="region of interest" description="Disordered" evidence="1">
    <location>
        <begin position="370"/>
        <end position="425"/>
    </location>
</feature>
<dbReference type="CDD" id="cd07307">
    <property type="entry name" value="BAR"/>
    <property type="match status" value="1"/>
</dbReference>
<feature type="region of interest" description="Disordered" evidence="1">
    <location>
        <begin position="585"/>
        <end position="612"/>
    </location>
</feature>
<name>A0A438EBT3_VITVI</name>
<evidence type="ECO:0000259" key="2">
    <source>
        <dbReference type="Pfam" id="PF03114"/>
    </source>
</evidence>
<feature type="compositionally biased region" description="Polar residues" evidence="1">
    <location>
        <begin position="376"/>
        <end position="393"/>
    </location>
</feature>
<feature type="region of interest" description="Disordered" evidence="1">
    <location>
        <begin position="543"/>
        <end position="573"/>
    </location>
</feature>
<dbReference type="Pfam" id="PF03114">
    <property type="entry name" value="BAR"/>
    <property type="match status" value="1"/>
</dbReference>
<feature type="region of interest" description="Disordered" evidence="1">
    <location>
        <begin position="481"/>
        <end position="503"/>
    </location>
</feature>
<dbReference type="PANTHER" id="PTHR34119">
    <property type="entry name" value="HYDROXYPROLINE-RICH GLYCOPROTEIN-LIKE"/>
    <property type="match status" value="1"/>
</dbReference>
<dbReference type="PANTHER" id="PTHR34119:SF19">
    <property type="entry name" value="HYDROXYPROLINE-RICH GLYCOPROTEIN FAMILY PROTEIN"/>
    <property type="match status" value="1"/>
</dbReference>
<feature type="compositionally biased region" description="Polar residues" evidence="1">
    <location>
        <begin position="543"/>
        <end position="556"/>
    </location>
</feature>
<feature type="compositionally biased region" description="Basic and acidic residues" evidence="1">
    <location>
        <begin position="409"/>
        <end position="422"/>
    </location>
</feature>
<accession>A0A438EBT3</accession>
<dbReference type="SUPFAM" id="SSF103657">
    <property type="entry name" value="BAR/IMD domain-like"/>
    <property type="match status" value="1"/>
</dbReference>
<feature type="compositionally biased region" description="Low complexity" evidence="1">
    <location>
        <begin position="486"/>
        <end position="503"/>
    </location>
</feature>
<dbReference type="InterPro" id="IPR027267">
    <property type="entry name" value="AH/BAR_dom_sf"/>
</dbReference>
<reference evidence="3 4" key="1">
    <citation type="journal article" date="2018" name="PLoS Genet.">
        <title>Population sequencing reveals clonal diversity and ancestral inbreeding in the grapevine cultivar Chardonnay.</title>
        <authorList>
            <person name="Roach M.J."/>
            <person name="Johnson D.L."/>
            <person name="Bohlmann J."/>
            <person name="van Vuuren H.J."/>
            <person name="Jones S.J."/>
            <person name="Pretorius I.S."/>
            <person name="Schmidt S.A."/>
            <person name="Borneman A.R."/>
        </authorList>
    </citation>
    <scope>NUCLEOTIDE SEQUENCE [LARGE SCALE GENOMIC DNA]</scope>
    <source>
        <strain evidence="4">cv. Chardonnay</strain>
        <tissue evidence="3">Leaf</tissue>
    </source>
</reference>
<dbReference type="AlphaFoldDB" id="A0A438EBT3"/>
<organism evidence="3 4">
    <name type="scientific">Vitis vinifera</name>
    <name type="common">Grape</name>
    <dbReference type="NCBI Taxonomy" id="29760"/>
    <lineage>
        <taxon>Eukaryota</taxon>
        <taxon>Viridiplantae</taxon>
        <taxon>Streptophyta</taxon>
        <taxon>Embryophyta</taxon>
        <taxon>Tracheophyta</taxon>
        <taxon>Spermatophyta</taxon>
        <taxon>Magnoliopsida</taxon>
        <taxon>eudicotyledons</taxon>
        <taxon>Gunneridae</taxon>
        <taxon>Pentapetalae</taxon>
        <taxon>rosids</taxon>
        <taxon>Vitales</taxon>
        <taxon>Vitaceae</taxon>
        <taxon>Viteae</taxon>
        <taxon>Vitis</taxon>
    </lineage>
</organism>
<dbReference type="Pfam" id="PF01202">
    <property type="entry name" value="SKI"/>
    <property type="match status" value="1"/>
</dbReference>
<evidence type="ECO:0000313" key="4">
    <source>
        <dbReference type="Proteomes" id="UP000288805"/>
    </source>
</evidence>
<feature type="domain" description="BAR" evidence="2">
    <location>
        <begin position="58"/>
        <end position="201"/>
    </location>
</feature>
<feature type="region of interest" description="Disordered" evidence="1">
    <location>
        <begin position="215"/>
        <end position="240"/>
    </location>
</feature>
<comment type="caution">
    <text evidence="3">The sequence shown here is derived from an EMBL/GenBank/DDBJ whole genome shotgun (WGS) entry which is preliminary data.</text>
</comment>
<dbReference type="Proteomes" id="UP000288805">
    <property type="component" value="Unassembled WGS sequence"/>
</dbReference>
<evidence type="ECO:0000313" key="3">
    <source>
        <dbReference type="EMBL" id="RVW45134.1"/>
    </source>
</evidence>
<dbReference type="GO" id="GO:0005737">
    <property type="term" value="C:cytoplasm"/>
    <property type="evidence" value="ECO:0007669"/>
    <property type="project" value="InterPro"/>
</dbReference>
<dbReference type="InterPro" id="IPR027417">
    <property type="entry name" value="P-loop_NTPase"/>
</dbReference>
<feature type="compositionally biased region" description="Acidic residues" evidence="1">
    <location>
        <begin position="217"/>
        <end position="231"/>
    </location>
</feature>
<dbReference type="EMBL" id="QGNW01001336">
    <property type="protein sequence ID" value="RVW45134.1"/>
    <property type="molecule type" value="Genomic_DNA"/>
</dbReference>
<protein>
    <recommendedName>
        <fullName evidence="2">BAR domain-containing protein</fullName>
    </recommendedName>
</protein>
<dbReference type="InterPro" id="IPR031322">
    <property type="entry name" value="Shikimate/glucono_kinase"/>
</dbReference>